<accession>A0A381TWY7</accession>
<organism evidence="1">
    <name type="scientific">marine metagenome</name>
    <dbReference type="NCBI Taxonomy" id="408172"/>
    <lineage>
        <taxon>unclassified sequences</taxon>
        <taxon>metagenomes</taxon>
        <taxon>ecological metagenomes</taxon>
    </lineage>
</organism>
<gene>
    <name evidence="1" type="ORF">METZ01_LOCUS73369</name>
</gene>
<proteinExistence type="predicted"/>
<sequence length="31" mass="3406">VNLLGTNPSVYVRSEESPLVPYPISGNVTRF</sequence>
<dbReference type="EMBL" id="UINC01005313">
    <property type="protein sequence ID" value="SVA20515.1"/>
    <property type="molecule type" value="Genomic_DNA"/>
</dbReference>
<protein>
    <submittedName>
        <fullName evidence="1">Uncharacterized protein</fullName>
    </submittedName>
</protein>
<feature type="non-terminal residue" evidence="1">
    <location>
        <position position="1"/>
    </location>
</feature>
<evidence type="ECO:0000313" key="1">
    <source>
        <dbReference type="EMBL" id="SVA20515.1"/>
    </source>
</evidence>
<dbReference type="AlphaFoldDB" id="A0A381TWY7"/>
<name>A0A381TWY7_9ZZZZ</name>
<reference evidence="1" key="1">
    <citation type="submission" date="2018-05" db="EMBL/GenBank/DDBJ databases">
        <authorList>
            <person name="Lanie J.A."/>
            <person name="Ng W.-L."/>
            <person name="Kazmierczak K.M."/>
            <person name="Andrzejewski T.M."/>
            <person name="Davidsen T.M."/>
            <person name="Wayne K.J."/>
            <person name="Tettelin H."/>
            <person name="Glass J.I."/>
            <person name="Rusch D."/>
            <person name="Podicherti R."/>
            <person name="Tsui H.-C.T."/>
            <person name="Winkler M.E."/>
        </authorList>
    </citation>
    <scope>NUCLEOTIDE SEQUENCE</scope>
</reference>
<feature type="non-terminal residue" evidence="1">
    <location>
        <position position="31"/>
    </location>
</feature>